<accession>A0ABW1S5S5</accession>
<keyword evidence="3 7" id="KW-0863">Zinc-finger</keyword>
<dbReference type="CDD" id="cd01025">
    <property type="entry name" value="TOPRIM_recR"/>
    <property type="match status" value="1"/>
</dbReference>
<dbReference type="Pfam" id="PF21175">
    <property type="entry name" value="RecR_C"/>
    <property type="match status" value="1"/>
</dbReference>
<protein>
    <recommendedName>
        <fullName evidence="7">Recombination protein RecR</fullName>
    </recommendedName>
</protein>
<dbReference type="Pfam" id="PF13662">
    <property type="entry name" value="Toprim_4"/>
    <property type="match status" value="1"/>
</dbReference>
<comment type="caution">
    <text evidence="9">The sequence shown here is derived from an EMBL/GenBank/DDBJ whole genome shotgun (WGS) entry which is preliminary data.</text>
</comment>
<dbReference type="PANTHER" id="PTHR30446:SF0">
    <property type="entry name" value="RECOMBINATION PROTEIN RECR"/>
    <property type="match status" value="1"/>
</dbReference>
<evidence type="ECO:0000256" key="3">
    <source>
        <dbReference type="ARBA" id="ARBA00022771"/>
    </source>
</evidence>
<dbReference type="PROSITE" id="PS50880">
    <property type="entry name" value="TOPRIM"/>
    <property type="match status" value="1"/>
</dbReference>
<sequence length="202" mass="21736">MSRNLIGPELQRVIDLIGKLPGLGPRSARRVALYLLKRRDALLIPLAEALSDAAGKITRCSVCGTYDTVDPCTVCSTPGRDQSVICVVQDVPDLWALERAGSYRGQYHILGGVLSALDGVGPEKLNLDSLVQRSAQPEVKEIILALSATVDGQTTAHYISDRLEHLDVRISRLAQGLPVGGELDHLDDGTLTAAMMSRRGLD</sequence>
<comment type="similarity">
    <text evidence="7">Belongs to the RecR family.</text>
</comment>
<dbReference type="SUPFAM" id="SSF111304">
    <property type="entry name" value="Recombination protein RecR"/>
    <property type="match status" value="1"/>
</dbReference>
<dbReference type="SMART" id="SM00493">
    <property type="entry name" value="TOPRIM"/>
    <property type="match status" value="1"/>
</dbReference>
<dbReference type="InterPro" id="IPR015967">
    <property type="entry name" value="Rcmb_RecR_Znf"/>
</dbReference>
<evidence type="ECO:0000256" key="5">
    <source>
        <dbReference type="ARBA" id="ARBA00023172"/>
    </source>
</evidence>
<evidence type="ECO:0000256" key="1">
    <source>
        <dbReference type="ARBA" id="ARBA00022723"/>
    </source>
</evidence>
<keyword evidence="2 7" id="KW-0227">DNA damage</keyword>
<dbReference type="Pfam" id="PF21176">
    <property type="entry name" value="RecR_HhH"/>
    <property type="match status" value="1"/>
</dbReference>
<reference evidence="10" key="1">
    <citation type="journal article" date="2019" name="Int. J. Syst. Evol. Microbiol.">
        <title>The Global Catalogue of Microorganisms (GCM) 10K type strain sequencing project: providing services to taxonomists for standard genome sequencing and annotation.</title>
        <authorList>
            <consortium name="The Broad Institute Genomics Platform"/>
            <consortium name="The Broad Institute Genome Sequencing Center for Infectious Disease"/>
            <person name="Wu L."/>
            <person name="Ma J."/>
        </authorList>
    </citation>
    <scope>NUCLEOTIDE SEQUENCE [LARGE SCALE GENOMIC DNA]</scope>
    <source>
        <strain evidence="10">CGMCC-1.15741</strain>
    </source>
</reference>
<organism evidence="9 10">
    <name type="scientific">Ponticaulis profundi</name>
    <dbReference type="NCBI Taxonomy" id="2665222"/>
    <lineage>
        <taxon>Bacteria</taxon>
        <taxon>Pseudomonadati</taxon>
        <taxon>Pseudomonadota</taxon>
        <taxon>Alphaproteobacteria</taxon>
        <taxon>Hyphomonadales</taxon>
        <taxon>Hyphomonadaceae</taxon>
        <taxon>Ponticaulis</taxon>
    </lineage>
</organism>
<evidence type="ECO:0000313" key="10">
    <source>
        <dbReference type="Proteomes" id="UP001596303"/>
    </source>
</evidence>
<dbReference type="InterPro" id="IPR006171">
    <property type="entry name" value="TOPRIM_dom"/>
</dbReference>
<feature type="domain" description="Toprim" evidence="8">
    <location>
        <begin position="83"/>
        <end position="178"/>
    </location>
</feature>
<gene>
    <name evidence="7 9" type="primary">recR</name>
    <name evidence="9" type="ORF">ACFQDM_02670</name>
</gene>
<evidence type="ECO:0000313" key="9">
    <source>
        <dbReference type="EMBL" id="MFC6196960.1"/>
    </source>
</evidence>
<dbReference type="InterPro" id="IPR023627">
    <property type="entry name" value="Rcmb_RecR"/>
</dbReference>
<feature type="zinc finger region" description="C4-type" evidence="7">
    <location>
        <begin position="60"/>
        <end position="75"/>
    </location>
</feature>
<dbReference type="Pfam" id="PF02132">
    <property type="entry name" value="RecR_ZnF"/>
    <property type="match status" value="1"/>
</dbReference>
<evidence type="ECO:0000259" key="8">
    <source>
        <dbReference type="PROSITE" id="PS50880"/>
    </source>
</evidence>
<dbReference type="Gene3D" id="1.10.8.420">
    <property type="entry name" value="RecR Domain 1"/>
    <property type="match status" value="1"/>
</dbReference>
<keyword evidence="6 7" id="KW-0234">DNA repair</keyword>
<dbReference type="PROSITE" id="PS01300">
    <property type="entry name" value="RECR"/>
    <property type="match status" value="1"/>
</dbReference>
<evidence type="ECO:0000256" key="2">
    <source>
        <dbReference type="ARBA" id="ARBA00022763"/>
    </source>
</evidence>
<dbReference type="Proteomes" id="UP001596303">
    <property type="component" value="Unassembled WGS sequence"/>
</dbReference>
<name>A0ABW1S5S5_9PROT</name>
<dbReference type="RefSeq" id="WP_377375095.1">
    <property type="nucleotide sequence ID" value="NZ_JBHSSW010000003.1"/>
</dbReference>
<dbReference type="HAMAP" id="MF_00017">
    <property type="entry name" value="RecR"/>
    <property type="match status" value="1"/>
</dbReference>
<keyword evidence="4 7" id="KW-0862">Zinc</keyword>
<evidence type="ECO:0000256" key="7">
    <source>
        <dbReference type="HAMAP-Rule" id="MF_00017"/>
    </source>
</evidence>
<dbReference type="Gene3D" id="3.40.1360.10">
    <property type="match status" value="1"/>
</dbReference>
<keyword evidence="10" id="KW-1185">Reference proteome</keyword>
<proteinExistence type="inferred from homology"/>
<evidence type="ECO:0000256" key="6">
    <source>
        <dbReference type="ARBA" id="ARBA00023204"/>
    </source>
</evidence>
<evidence type="ECO:0000256" key="4">
    <source>
        <dbReference type="ARBA" id="ARBA00022833"/>
    </source>
</evidence>
<dbReference type="PANTHER" id="PTHR30446">
    <property type="entry name" value="RECOMBINATION PROTEIN RECR"/>
    <property type="match status" value="1"/>
</dbReference>
<dbReference type="InterPro" id="IPR034137">
    <property type="entry name" value="TOPRIM_RecR"/>
</dbReference>
<keyword evidence="1 7" id="KW-0479">Metal-binding</keyword>
<dbReference type="InterPro" id="IPR000093">
    <property type="entry name" value="DNA_Rcmb_RecR"/>
</dbReference>
<dbReference type="Gene3D" id="6.10.250.240">
    <property type="match status" value="1"/>
</dbReference>
<dbReference type="EMBL" id="JBHSSW010000003">
    <property type="protein sequence ID" value="MFC6196960.1"/>
    <property type="molecule type" value="Genomic_DNA"/>
</dbReference>
<dbReference type="NCBIfam" id="TIGR00615">
    <property type="entry name" value="recR"/>
    <property type="match status" value="1"/>
</dbReference>
<comment type="function">
    <text evidence="7">May play a role in DNA repair. It seems to be involved in an RecBC-independent recombinational process of DNA repair. It may act with RecF and RecO.</text>
</comment>
<keyword evidence="5 7" id="KW-0233">DNA recombination</keyword>